<dbReference type="SUPFAM" id="SSF81606">
    <property type="entry name" value="PP2C-like"/>
    <property type="match status" value="1"/>
</dbReference>
<dbReference type="Gramene" id="TraesJUL3D03G01925330.2">
    <property type="protein sequence ID" value="TraesJUL3D03G01925330.2"/>
    <property type="gene ID" value="TraesJUL3D03G01925330"/>
</dbReference>
<sequence>MIEHGVAYSDGHDPDRKSFYITIPNLDVQTPTSFFAVYNGSEASGKFCTTNIHQELHKHQEFDTNLRQALEDTLYRIDRQMKITSAVYGCEHIDDPSVYKHSGSLPVKEIPFCGGISASIALIRGADSIIATIGSALCFISKDGKPNRLGTGSNREDNVKKNCDSADKFPHILMESMKDADFVMMASGSLMDLMPVQQLTDFVTERINLRVNMDTVCNDLLHHCASEMADKVSSDTCVLILRSKDREGDAKEKTDGDAAVPTEKEQDDTEEGSELEIGKSYSCSKSRFMHAFGP</sequence>
<dbReference type="Gramene" id="TraesJUL3D03G01925330.3">
    <property type="protein sequence ID" value="TraesJUL3D03G01925330.3"/>
    <property type="gene ID" value="TraesJUL3D03G01925330"/>
</dbReference>
<dbReference type="RefSeq" id="XP_044357554.1">
    <property type="nucleotide sequence ID" value="XM_044501619.1"/>
</dbReference>
<evidence type="ECO:0000256" key="2">
    <source>
        <dbReference type="SAM" id="MobiDB-lite"/>
    </source>
</evidence>
<dbReference type="Gramene" id="TraesMAC3D03G01905840.1">
    <property type="protein sequence ID" value="TraesMAC3D03G01905840.1"/>
    <property type="gene ID" value="TraesMAC3D03G01905840"/>
</dbReference>
<dbReference type="STRING" id="4565.A0A3B6GVB9"/>
<dbReference type="Gramene" id="TraesJUL3D03G01925330.4">
    <property type="protein sequence ID" value="TraesJUL3D03G01925330.4"/>
    <property type="gene ID" value="TraesJUL3D03G01925330"/>
</dbReference>
<dbReference type="GO" id="GO:0004722">
    <property type="term" value="F:protein serine/threonine phosphatase activity"/>
    <property type="evidence" value="ECO:0007669"/>
    <property type="project" value="UniProtKB-EC"/>
</dbReference>
<dbReference type="Gramene" id="TraesCS3D03G0614700.1">
    <property type="protein sequence ID" value="TraesCS3D03G0614700.1.CDS"/>
    <property type="gene ID" value="TraesCS3D03G0614700"/>
</dbReference>
<protein>
    <recommendedName>
        <fullName evidence="1">protein-serine/threonine phosphatase</fullName>
        <ecNumber evidence="1">3.1.3.16</ecNumber>
    </recommendedName>
</protein>
<feature type="compositionally biased region" description="Acidic residues" evidence="2">
    <location>
        <begin position="265"/>
        <end position="274"/>
    </location>
</feature>
<dbReference type="Gramene" id="TraesJUL3D03G01925330.5">
    <property type="protein sequence ID" value="TraesJUL3D03G01925330.5"/>
    <property type="gene ID" value="TraesJUL3D03G01925330"/>
</dbReference>
<dbReference type="Gramene" id="TraesARI3D03G01940800.1">
    <property type="protein sequence ID" value="TraesARI3D03G01940800.1"/>
    <property type="gene ID" value="TraesARI3D03G01940800"/>
</dbReference>
<dbReference type="GeneID" id="123078957"/>
<dbReference type="OMA" id="RFMHAFG"/>
<dbReference type="SMR" id="A0A3B6GVB9"/>
<dbReference type="Gramene" id="TraesCLE_scaffold_058053_01G000200.1">
    <property type="protein sequence ID" value="TraesCLE_scaffold_058053_01G000200.1"/>
    <property type="gene ID" value="TraesCLE_scaffold_058053_01G000200"/>
</dbReference>
<dbReference type="Gramene" id="TraesLAC3D03G01848890.2">
    <property type="protein sequence ID" value="TraesLAC3D03G01848890.2"/>
    <property type="gene ID" value="TraesLAC3D03G01848890"/>
</dbReference>
<dbReference type="Gramene" id="TraesJAG3D03G01915500.1">
    <property type="protein sequence ID" value="TraesJAG3D03G01915500.1"/>
    <property type="gene ID" value="TraesJAG3D03G01915500"/>
</dbReference>
<dbReference type="Gramene" id="TraesSTA3D03G01902280.1">
    <property type="protein sequence ID" value="TraesSTA3D03G01902280.1"/>
    <property type="gene ID" value="TraesSTA3D03G01902280"/>
</dbReference>
<evidence type="ECO:0000313" key="4">
    <source>
        <dbReference type="Proteomes" id="UP000019116"/>
    </source>
</evidence>
<dbReference type="EC" id="3.1.3.16" evidence="1"/>
<dbReference type="AlphaFoldDB" id="A0A3B6GVB9"/>
<dbReference type="Gramene" id="TraesWEE_scaffold_083603_01G000100.1">
    <property type="protein sequence ID" value="TraesWEE_scaffold_083603_01G000100.1"/>
    <property type="gene ID" value="TraesWEE_scaffold_083603_01G000100"/>
</dbReference>
<dbReference type="Gramene" id="TraesCAD_scaffold_001707_01G000100.1">
    <property type="protein sequence ID" value="TraesCAD_scaffold_001707_01G000100.1"/>
    <property type="gene ID" value="TraesCAD_scaffold_001707_01G000100"/>
</dbReference>
<dbReference type="Gramene" id="TraesCS3D02G265600.1">
    <property type="protein sequence ID" value="TraesCS3D02G265600.1"/>
    <property type="gene ID" value="TraesCS3D02G265600"/>
</dbReference>
<keyword evidence="4" id="KW-1185">Reference proteome</keyword>
<evidence type="ECO:0000313" key="3">
    <source>
        <dbReference type="EnsemblPlants" id="TraesCS3D02G265600.1"/>
    </source>
</evidence>
<dbReference type="RefSeq" id="XP_044357553.1">
    <property type="nucleotide sequence ID" value="XM_044501618.1"/>
</dbReference>
<evidence type="ECO:0000256" key="1">
    <source>
        <dbReference type="ARBA" id="ARBA00013081"/>
    </source>
</evidence>
<dbReference type="Gramene" id="TraesKAR3D01G0267970.1">
    <property type="protein sequence ID" value="cds.TraesKAR3D01G0267970.1"/>
    <property type="gene ID" value="TraesKAR3D01G0267970"/>
</dbReference>
<reference evidence="3" key="1">
    <citation type="submission" date="2018-08" db="EMBL/GenBank/DDBJ databases">
        <authorList>
            <person name="Rossello M."/>
        </authorList>
    </citation>
    <scope>NUCLEOTIDE SEQUENCE [LARGE SCALE GENOMIC DNA]</scope>
    <source>
        <strain evidence="3">cv. Chinese Spring</strain>
    </source>
</reference>
<dbReference type="Gramene" id="TraesARI3D03G01940800.2">
    <property type="protein sequence ID" value="TraesARI3D03G01940800.2"/>
    <property type="gene ID" value="TraesARI3D03G01940800"/>
</dbReference>
<gene>
    <name evidence="3" type="primary">LOC123078957</name>
</gene>
<dbReference type="Gramene" id="TraesLDM3D03G01905600.1">
    <property type="protein sequence ID" value="TraesLDM3D03G01905600.1"/>
    <property type="gene ID" value="TraesLDM3D03G01905600"/>
</dbReference>
<dbReference type="Gramene" id="TraesRN3D0100643900.1">
    <property type="protein sequence ID" value="TraesRN3D0100643900.1"/>
    <property type="gene ID" value="TraesRN3D0100643900"/>
</dbReference>
<accession>A0A3B6GVB9</accession>
<dbReference type="Proteomes" id="UP000019116">
    <property type="component" value="Chromosome 3D"/>
</dbReference>
<dbReference type="Gramene" id="TraesSYM3D03G01931100.1">
    <property type="protein sequence ID" value="TraesSYM3D03G01931100.1"/>
    <property type="gene ID" value="TraesSYM3D03G01931100"/>
</dbReference>
<dbReference type="Gene3D" id="3.60.40.10">
    <property type="entry name" value="PPM-type phosphatase domain"/>
    <property type="match status" value="1"/>
</dbReference>
<dbReference type="Gramene" id="TraesROB_scaffold_041685_01G000100.1">
    <property type="protein sequence ID" value="TraesROB_scaffold_041685_01G000100.1"/>
    <property type="gene ID" value="TraesROB_scaffold_041685_01G000100"/>
</dbReference>
<dbReference type="Gramene" id="TraesJUL3D03G01925330.1">
    <property type="protein sequence ID" value="TraesJUL3D03G01925330.1"/>
    <property type="gene ID" value="TraesJUL3D03G01925330"/>
</dbReference>
<reference evidence="3" key="2">
    <citation type="submission" date="2018-10" db="UniProtKB">
        <authorList>
            <consortium name="EnsemblPlants"/>
        </authorList>
    </citation>
    <scope>IDENTIFICATION</scope>
</reference>
<feature type="region of interest" description="Disordered" evidence="2">
    <location>
        <begin position="247"/>
        <end position="276"/>
    </location>
</feature>
<proteinExistence type="predicted"/>
<dbReference type="EnsemblPlants" id="TraesCS3D02G265600.1">
    <property type="protein sequence ID" value="TraesCS3D02G265600.1"/>
    <property type="gene ID" value="TraesCS3D02G265600"/>
</dbReference>
<dbReference type="Gramene" id="TraesNOR3D03G01934050.1">
    <property type="protein sequence ID" value="TraesNOR3D03G01934050.1"/>
    <property type="gene ID" value="TraesNOR3D03G01934050"/>
</dbReference>
<organism evidence="3">
    <name type="scientific">Triticum aestivum</name>
    <name type="common">Wheat</name>
    <dbReference type="NCBI Taxonomy" id="4565"/>
    <lineage>
        <taxon>Eukaryota</taxon>
        <taxon>Viridiplantae</taxon>
        <taxon>Streptophyta</taxon>
        <taxon>Embryophyta</taxon>
        <taxon>Tracheophyta</taxon>
        <taxon>Spermatophyta</taxon>
        <taxon>Magnoliopsida</taxon>
        <taxon>Liliopsida</taxon>
        <taxon>Poales</taxon>
        <taxon>Poaceae</taxon>
        <taxon>BOP clade</taxon>
        <taxon>Pooideae</taxon>
        <taxon>Triticodae</taxon>
        <taxon>Triticeae</taxon>
        <taxon>Triticinae</taxon>
        <taxon>Triticum</taxon>
    </lineage>
</organism>
<name>A0A3B6GVB9_WHEAT</name>
<feature type="compositionally biased region" description="Basic and acidic residues" evidence="2">
    <location>
        <begin position="247"/>
        <end position="256"/>
    </location>
</feature>
<dbReference type="InterPro" id="IPR036457">
    <property type="entry name" value="PPM-type-like_dom_sf"/>
</dbReference>
<dbReference type="Gramene" id="TraesLAC3D03G01848890.1">
    <property type="protein sequence ID" value="TraesLAC3D03G01848890.1"/>
    <property type="gene ID" value="TraesLAC3D03G01848890"/>
</dbReference>